<reference evidence="3" key="1">
    <citation type="journal article" date="2014" name="Int. J. Syst. Evol. Microbiol.">
        <title>Complete genome sequence of Corynebacterium casei LMG S-19264T (=DSM 44701T), isolated from a smear-ripened cheese.</title>
        <authorList>
            <consortium name="US DOE Joint Genome Institute (JGI-PGF)"/>
            <person name="Walter F."/>
            <person name="Albersmeier A."/>
            <person name="Kalinowski J."/>
            <person name="Ruckert C."/>
        </authorList>
    </citation>
    <scope>NUCLEOTIDE SEQUENCE</scope>
    <source>
        <strain evidence="3">NBRC 108769</strain>
    </source>
</reference>
<dbReference type="GO" id="GO:0015562">
    <property type="term" value="F:efflux transmembrane transporter activity"/>
    <property type="evidence" value="ECO:0007669"/>
    <property type="project" value="TreeGrafter"/>
</dbReference>
<evidence type="ECO:0000256" key="2">
    <source>
        <dbReference type="SAM" id="Phobius"/>
    </source>
</evidence>
<comment type="caution">
    <text evidence="3">The sequence shown here is derived from an EMBL/GenBank/DDBJ whole genome shotgun (WGS) entry which is preliminary data.</text>
</comment>
<organism evidence="3 4">
    <name type="scientific">Portibacter lacus</name>
    <dbReference type="NCBI Taxonomy" id="1099794"/>
    <lineage>
        <taxon>Bacteria</taxon>
        <taxon>Pseudomonadati</taxon>
        <taxon>Bacteroidota</taxon>
        <taxon>Saprospiria</taxon>
        <taxon>Saprospirales</taxon>
        <taxon>Haliscomenobacteraceae</taxon>
        <taxon>Portibacter</taxon>
    </lineage>
</organism>
<dbReference type="PANTHER" id="PTHR30469:SF33">
    <property type="entry name" value="SLR1207 PROTEIN"/>
    <property type="match status" value="1"/>
</dbReference>
<feature type="coiled-coil region" evidence="1">
    <location>
        <begin position="106"/>
        <end position="133"/>
    </location>
</feature>
<proteinExistence type="predicted"/>
<evidence type="ECO:0000256" key="1">
    <source>
        <dbReference type="SAM" id="Coils"/>
    </source>
</evidence>
<gene>
    <name evidence="3" type="ORF">GCM10007940_24480</name>
</gene>
<keyword evidence="2" id="KW-0472">Membrane</keyword>
<accession>A0AA37WEB4</accession>
<keyword evidence="2" id="KW-1133">Transmembrane helix</keyword>
<dbReference type="Gene3D" id="2.40.50.100">
    <property type="match status" value="1"/>
</dbReference>
<feature type="coiled-coil region" evidence="1">
    <location>
        <begin position="171"/>
        <end position="235"/>
    </location>
</feature>
<dbReference type="RefSeq" id="WP_235291514.1">
    <property type="nucleotide sequence ID" value="NZ_BSOH01000014.1"/>
</dbReference>
<dbReference type="GO" id="GO:1990281">
    <property type="term" value="C:efflux pump complex"/>
    <property type="evidence" value="ECO:0007669"/>
    <property type="project" value="TreeGrafter"/>
</dbReference>
<dbReference type="Proteomes" id="UP001156666">
    <property type="component" value="Unassembled WGS sequence"/>
</dbReference>
<evidence type="ECO:0000313" key="4">
    <source>
        <dbReference type="Proteomes" id="UP001156666"/>
    </source>
</evidence>
<keyword evidence="2" id="KW-0812">Transmembrane</keyword>
<name>A0AA37WEB4_9BACT</name>
<keyword evidence="1" id="KW-0175">Coiled coil</keyword>
<dbReference type="Gene3D" id="2.40.420.20">
    <property type="match status" value="1"/>
</dbReference>
<dbReference type="Gene3D" id="2.40.30.170">
    <property type="match status" value="1"/>
</dbReference>
<sequence length="417" mass="47393">MDREIASKERGRSQIWNILKYVIIIAILGAAFYFGRNALRRTGTMNDFFISVVEKGDIQNTLTATGIVKPSYEREINAPVNTEIKNVILPKGTVVKSGQLIMNLDQEFTKLEYERLKDELELKENNIGKLNLQYDKDLKDLDYTDQIKALTLSQLRAQVKDQERLVEIGGATDEELEQAKLKLEVAEIEKLMLENNLDYTRNANVKEKRNLELEFTIQQKRLQELKRKLNETEVRAPLDGVITWILEDVGRTVSQGEPLVRIADLNSYVIEASTSDRNTEKINVGMPVNVRINRSTLTGTISSVLPAVENNTVKFIVELDDNSDEILRPNMRAEVFLITDQKSNTLRVKNGAAFNGATSLDVFVIDGDRAVKTRITKGLSNSDYVEITSPNIREGQRVIISETEDYDHLNEFKINKK</sequence>
<protein>
    <submittedName>
        <fullName evidence="3">RND transporter</fullName>
    </submittedName>
</protein>
<reference evidence="3" key="2">
    <citation type="submission" date="2023-01" db="EMBL/GenBank/DDBJ databases">
        <title>Draft genome sequence of Portibacter lacus strain NBRC 108769.</title>
        <authorList>
            <person name="Sun Q."/>
            <person name="Mori K."/>
        </authorList>
    </citation>
    <scope>NUCLEOTIDE SEQUENCE</scope>
    <source>
        <strain evidence="3">NBRC 108769</strain>
    </source>
</reference>
<dbReference type="Gene3D" id="1.10.287.470">
    <property type="entry name" value="Helix hairpin bin"/>
    <property type="match status" value="1"/>
</dbReference>
<evidence type="ECO:0000313" key="3">
    <source>
        <dbReference type="EMBL" id="GLR17833.1"/>
    </source>
</evidence>
<keyword evidence="4" id="KW-1185">Reference proteome</keyword>
<feature type="transmembrane region" description="Helical" evidence="2">
    <location>
        <begin position="18"/>
        <end position="35"/>
    </location>
</feature>
<dbReference type="PANTHER" id="PTHR30469">
    <property type="entry name" value="MULTIDRUG RESISTANCE PROTEIN MDTA"/>
    <property type="match status" value="1"/>
</dbReference>
<dbReference type="EMBL" id="BSOH01000014">
    <property type="protein sequence ID" value="GLR17833.1"/>
    <property type="molecule type" value="Genomic_DNA"/>
</dbReference>
<dbReference type="AlphaFoldDB" id="A0AA37WEB4"/>
<dbReference type="SUPFAM" id="SSF111369">
    <property type="entry name" value="HlyD-like secretion proteins"/>
    <property type="match status" value="2"/>
</dbReference>